<name>A0A3N7EQU3_POPTR</name>
<sequence>MGQIRKYFLYRVQSNNMLAGFRPEGRKETETKPDLYSIPIDFWRN</sequence>
<dbReference type="Proteomes" id="UP000006729">
    <property type="component" value="Chromosome 3"/>
</dbReference>
<accession>A0A3N7EQU3</accession>
<keyword evidence="2" id="KW-1185">Reference proteome</keyword>
<evidence type="ECO:0000313" key="1">
    <source>
        <dbReference type="EMBL" id="RQO88219.1"/>
    </source>
</evidence>
<gene>
    <name evidence="1" type="ORF">POPTR_003G113550</name>
</gene>
<dbReference type="EMBL" id="CM009292">
    <property type="protein sequence ID" value="RQO88219.1"/>
    <property type="molecule type" value="Genomic_DNA"/>
</dbReference>
<evidence type="ECO:0000313" key="2">
    <source>
        <dbReference type="Proteomes" id="UP000006729"/>
    </source>
</evidence>
<organism evidence="1 2">
    <name type="scientific">Populus trichocarpa</name>
    <name type="common">Western balsam poplar</name>
    <name type="synonym">Populus balsamifera subsp. trichocarpa</name>
    <dbReference type="NCBI Taxonomy" id="3694"/>
    <lineage>
        <taxon>Eukaryota</taxon>
        <taxon>Viridiplantae</taxon>
        <taxon>Streptophyta</taxon>
        <taxon>Embryophyta</taxon>
        <taxon>Tracheophyta</taxon>
        <taxon>Spermatophyta</taxon>
        <taxon>Magnoliopsida</taxon>
        <taxon>eudicotyledons</taxon>
        <taxon>Gunneridae</taxon>
        <taxon>Pentapetalae</taxon>
        <taxon>rosids</taxon>
        <taxon>fabids</taxon>
        <taxon>Malpighiales</taxon>
        <taxon>Salicaceae</taxon>
        <taxon>Saliceae</taxon>
        <taxon>Populus</taxon>
    </lineage>
</organism>
<dbReference type="AlphaFoldDB" id="A0A3N7EQU3"/>
<reference evidence="1 2" key="1">
    <citation type="journal article" date="2006" name="Science">
        <title>The genome of black cottonwood, Populus trichocarpa (Torr. &amp; Gray).</title>
        <authorList>
            <person name="Tuskan G.A."/>
            <person name="Difazio S."/>
            <person name="Jansson S."/>
            <person name="Bohlmann J."/>
            <person name="Grigoriev I."/>
            <person name="Hellsten U."/>
            <person name="Putnam N."/>
            <person name="Ralph S."/>
            <person name="Rombauts S."/>
            <person name="Salamov A."/>
            <person name="Schein J."/>
            <person name="Sterck L."/>
            <person name="Aerts A."/>
            <person name="Bhalerao R.R."/>
            <person name="Bhalerao R.P."/>
            <person name="Blaudez D."/>
            <person name="Boerjan W."/>
            <person name="Brun A."/>
            <person name="Brunner A."/>
            <person name="Busov V."/>
            <person name="Campbell M."/>
            <person name="Carlson J."/>
            <person name="Chalot M."/>
            <person name="Chapman J."/>
            <person name="Chen G.L."/>
            <person name="Cooper D."/>
            <person name="Coutinho P.M."/>
            <person name="Couturier J."/>
            <person name="Covert S."/>
            <person name="Cronk Q."/>
            <person name="Cunningham R."/>
            <person name="Davis J."/>
            <person name="Degroeve S."/>
            <person name="Dejardin A."/>
            <person name="Depamphilis C."/>
            <person name="Detter J."/>
            <person name="Dirks B."/>
            <person name="Dubchak I."/>
            <person name="Duplessis S."/>
            <person name="Ehlting J."/>
            <person name="Ellis B."/>
            <person name="Gendler K."/>
            <person name="Goodstein D."/>
            <person name="Gribskov M."/>
            <person name="Grimwood J."/>
            <person name="Groover A."/>
            <person name="Gunter L."/>
            <person name="Hamberger B."/>
            <person name="Heinze B."/>
            <person name="Helariutta Y."/>
            <person name="Henrissat B."/>
            <person name="Holligan D."/>
            <person name="Holt R."/>
            <person name="Huang W."/>
            <person name="Islam-Faridi N."/>
            <person name="Jones S."/>
            <person name="Jones-Rhoades M."/>
            <person name="Jorgensen R."/>
            <person name="Joshi C."/>
            <person name="Kangasjarvi J."/>
            <person name="Karlsson J."/>
            <person name="Kelleher C."/>
            <person name="Kirkpatrick R."/>
            <person name="Kirst M."/>
            <person name="Kohler A."/>
            <person name="Kalluri U."/>
            <person name="Larimer F."/>
            <person name="Leebens-Mack J."/>
            <person name="Leple J.C."/>
            <person name="Locascio P."/>
            <person name="Lou Y."/>
            <person name="Lucas S."/>
            <person name="Martin F."/>
            <person name="Montanini B."/>
            <person name="Napoli C."/>
            <person name="Nelson D.R."/>
            <person name="Nelson C."/>
            <person name="Nieminen K."/>
            <person name="Nilsson O."/>
            <person name="Pereda V."/>
            <person name="Peter G."/>
            <person name="Philippe R."/>
            <person name="Pilate G."/>
            <person name="Poliakov A."/>
            <person name="Razumovskaya J."/>
            <person name="Richardson P."/>
            <person name="Rinaldi C."/>
            <person name="Ritland K."/>
            <person name="Rouze P."/>
            <person name="Ryaboy D."/>
            <person name="Schmutz J."/>
            <person name="Schrader J."/>
            <person name="Segerman B."/>
            <person name="Shin H."/>
            <person name="Siddiqui A."/>
            <person name="Sterky F."/>
            <person name="Terry A."/>
            <person name="Tsai C.J."/>
            <person name="Uberbacher E."/>
            <person name="Unneberg P."/>
            <person name="Vahala J."/>
            <person name="Wall K."/>
            <person name="Wessler S."/>
            <person name="Yang G."/>
            <person name="Yin T."/>
            <person name="Douglas C."/>
            <person name="Marra M."/>
            <person name="Sandberg G."/>
            <person name="Van de Peer Y."/>
            <person name="Rokhsar D."/>
        </authorList>
    </citation>
    <scope>NUCLEOTIDE SEQUENCE [LARGE SCALE GENOMIC DNA]</scope>
    <source>
        <strain evidence="2">cv. Nisqually</strain>
    </source>
</reference>
<protein>
    <submittedName>
        <fullName evidence="1">Uncharacterized protein</fullName>
    </submittedName>
</protein>
<dbReference type="InParanoid" id="A0A3N7EQU3"/>
<proteinExistence type="predicted"/>